<organism evidence="1 2">
    <name type="scientific">Camelus ferus</name>
    <name type="common">Wild bactrian camel</name>
    <name type="synonym">Camelus bactrianus ferus</name>
    <dbReference type="NCBI Taxonomy" id="419612"/>
    <lineage>
        <taxon>Eukaryota</taxon>
        <taxon>Metazoa</taxon>
        <taxon>Chordata</taxon>
        <taxon>Craniata</taxon>
        <taxon>Vertebrata</taxon>
        <taxon>Euteleostomi</taxon>
        <taxon>Mammalia</taxon>
        <taxon>Eutheria</taxon>
        <taxon>Laurasiatheria</taxon>
        <taxon>Artiodactyla</taxon>
        <taxon>Tylopoda</taxon>
        <taxon>Camelidae</taxon>
        <taxon>Camelus</taxon>
    </lineage>
</organism>
<dbReference type="GeneID" id="116660750"/>
<sequence length="153" mass="16754">MKPQENLRPLSLGGPRAGHRHDGRTLALLLSKVLTCFPRLAPAERQSSPRRGFSLTTRFPTAPVCNTPPCPWSSTPVMLSRALLTIRFLLCDPNPDHPLVPEIAHTYEANREKCASSSDCLWALAAPSSSQQYPALGWRFQANQGPVGIFLPG</sequence>
<gene>
    <name evidence="2" type="primary">UBE2D4</name>
</gene>
<keyword evidence="1" id="KW-1185">Reference proteome</keyword>
<accession>A0A8B8SAF0</accession>
<dbReference type="AlphaFoldDB" id="A0A8B8SAF0"/>
<evidence type="ECO:0000313" key="1">
    <source>
        <dbReference type="Proteomes" id="UP000694856"/>
    </source>
</evidence>
<protein>
    <submittedName>
        <fullName evidence="2">Ubiquitin-conjugating enzyme E2 D4</fullName>
    </submittedName>
</protein>
<reference evidence="2" key="1">
    <citation type="submission" date="2025-08" db="UniProtKB">
        <authorList>
            <consortium name="RefSeq"/>
        </authorList>
    </citation>
    <scope>IDENTIFICATION</scope>
    <source>
        <tissue evidence="2">Ear skin</tissue>
    </source>
</reference>
<name>A0A8B8SAF0_CAMFR</name>
<dbReference type="CTD" id="51619"/>
<dbReference type="Gene3D" id="3.10.110.10">
    <property type="entry name" value="Ubiquitin Conjugating Enzyme"/>
    <property type="match status" value="1"/>
</dbReference>
<dbReference type="InterPro" id="IPR016135">
    <property type="entry name" value="UBQ-conjugating_enzyme/RWD"/>
</dbReference>
<evidence type="ECO:0000313" key="2">
    <source>
        <dbReference type="RefSeq" id="XP_032326770.1"/>
    </source>
</evidence>
<proteinExistence type="predicted"/>
<dbReference type="RefSeq" id="XP_032326770.1">
    <property type="nucleotide sequence ID" value="XM_032470879.1"/>
</dbReference>
<dbReference type="Proteomes" id="UP000694856">
    <property type="component" value="Chromosome 31"/>
</dbReference>
<dbReference type="SUPFAM" id="SSF54495">
    <property type="entry name" value="UBC-like"/>
    <property type="match status" value="1"/>
</dbReference>
<dbReference type="KEGG" id="cfr:116660750"/>